<accession>A0A180GKK6</accession>
<dbReference type="VEuPathDB" id="FungiDB:PTTG_00926"/>
<evidence type="ECO:0000313" key="8">
    <source>
        <dbReference type="EMBL" id="OAV93326.1"/>
    </source>
</evidence>
<evidence type="ECO:0000256" key="2">
    <source>
        <dbReference type="ARBA" id="ARBA00023125"/>
    </source>
</evidence>
<dbReference type="GO" id="GO:0043138">
    <property type="term" value="F:3'-5' DNA helicase activity"/>
    <property type="evidence" value="ECO:0007669"/>
    <property type="project" value="UniProtKB-EC"/>
</dbReference>
<dbReference type="GO" id="GO:0005737">
    <property type="term" value="C:cytoplasm"/>
    <property type="evidence" value="ECO:0007669"/>
    <property type="project" value="TreeGrafter"/>
</dbReference>
<evidence type="ECO:0000256" key="1">
    <source>
        <dbReference type="ARBA" id="ARBA00005446"/>
    </source>
</evidence>
<keyword evidence="2" id="KW-0238">DNA-binding</keyword>
<dbReference type="GO" id="GO:0003677">
    <property type="term" value="F:DNA binding"/>
    <property type="evidence" value="ECO:0007669"/>
    <property type="project" value="UniProtKB-KW"/>
</dbReference>
<dbReference type="AlphaFoldDB" id="A0A180GKK6"/>
<comment type="catalytic activity">
    <reaction evidence="4">
        <text>Couples ATP hydrolysis with the unwinding of duplex DNA by translocating in the 3'-5' direction.</text>
        <dbReference type="EC" id="5.6.2.4"/>
    </reaction>
</comment>
<dbReference type="InterPro" id="IPR014001">
    <property type="entry name" value="Helicase_ATP-bd"/>
</dbReference>
<dbReference type="SUPFAM" id="SSF52540">
    <property type="entry name" value="P-loop containing nucleoside triphosphate hydrolases"/>
    <property type="match status" value="1"/>
</dbReference>
<feature type="region of interest" description="Disordered" evidence="6">
    <location>
        <begin position="494"/>
        <end position="518"/>
    </location>
</feature>
<reference evidence="9 10" key="3">
    <citation type="journal article" date="2017" name="G3 (Bethesda)">
        <title>Comparative analysis highlights variable genome content of wheat rusts and divergence of the mating loci.</title>
        <authorList>
            <person name="Cuomo C.A."/>
            <person name="Bakkeren G."/>
            <person name="Khalil H.B."/>
            <person name="Panwar V."/>
            <person name="Joly D."/>
            <person name="Linning R."/>
            <person name="Sakthikumar S."/>
            <person name="Song X."/>
            <person name="Adiconis X."/>
            <person name="Fan L."/>
            <person name="Goldberg J.M."/>
            <person name="Levin J.Z."/>
            <person name="Young S."/>
            <person name="Zeng Q."/>
            <person name="Anikster Y."/>
            <person name="Bruce M."/>
            <person name="Wang M."/>
            <person name="Yin C."/>
            <person name="McCallum B."/>
            <person name="Szabo L.J."/>
            <person name="Hulbert S."/>
            <person name="Chen X."/>
            <person name="Fellers J.P."/>
        </authorList>
    </citation>
    <scope>NUCLEOTIDE SEQUENCE</scope>
    <source>
        <strain evidence="10">Isolate 1-1 / race 1 (BBBD)</strain>
        <strain evidence="9">isolate 1-1 / race 1 (BBBD)</strain>
    </source>
</reference>
<feature type="domain" description="Helicase ATP-binding" evidence="7">
    <location>
        <begin position="1"/>
        <end position="169"/>
    </location>
</feature>
<dbReference type="PROSITE" id="PS51192">
    <property type="entry name" value="HELICASE_ATP_BIND_1"/>
    <property type="match status" value="1"/>
</dbReference>
<feature type="non-terminal residue" evidence="8">
    <location>
        <position position="518"/>
    </location>
</feature>
<gene>
    <name evidence="8" type="ORF">PTTG_00926</name>
</gene>
<proteinExistence type="inferred from homology"/>
<keyword evidence="3" id="KW-0413">Isomerase</keyword>
<dbReference type="EnsemblFungi" id="PTTG_00926-t43_1">
    <property type="protein sequence ID" value="PTTG_00926-t43_1-p1"/>
    <property type="gene ID" value="PTTG_00926"/>
</dbReference>
<dbReference type="GO" id="GO:0005694">
    <property type="term" value="C:chromosome"/>
    <property type="evidence" value="ECO:0007669"/>
    <property type="project" value="TreeGrafter"/>
</dbReference>
<dbReference type="Proteomes" id="UP000005240">
    <property type="component" value="Unassembled WGS sequence"/>
</dbReference>
<evidence type="ECO:0000256" key="6">
    <source>
        <dbReference type="SAM" id="MobiDB-lite"/>
    </source>
</evidence>
<reference evidence="8" key="2">
    <citation type="submission" date="2016-05" db="EMBL/GenBank/DDBJ databases">
        <title>Comparative analysis highlights variable genome content of wheat rusts and divergence of the mating loci.</title>
        <authorList>
            <person name="Cuomo C.A."/>
            <person name="Bakkeren G."/>
            <person name="Szabo L."/>
            <person name="Khalil H."/>
            <person name="Joly D."/>
            <person name="Goldberg J."/>
            <person name="Young S."/>
            <person name="Zeng Q."/>
            <person name="Fellers J."/>
        </authorList>
    </citation>
    <scope>NUCLEOTIDE SEQUENCE [LARGE SCALE GENOMIC DNA]</scope>
    <source>
        <strain evidence="8">1-1 BBBD Race 1</strain>
    </source>
</reference>
<organism evidence="8">
    <name type="scientific">Puccinia triticina (isolate 1-1 / race 1 (BBBD))</name>
    <name type="common">Brown leaf rust fungus</name>
    <dbReference type="NCBI Taxonomy" id="630390"/>
    <lineage>
        <taxon>Eukaryota</taxon>
        <taxon>Fungi</taxon>
        <taxon>Dikarya</taxon>
        <taxon>Basidiomycota</taxon>
        <taxon>Pucciniomycotina</taxon>
        <taxon>Pucciniomycetes</taxon>
        <taxon>Pucciniales</taxon>
        <taxon>Pucciniaceae</taxon>
        <taxon>Puccinia</taxon>
    </lineage>
</organism>
<dbReference type="OrthoDB" id="10261556at2759"/>
<dbReference type="PANTHER" id="PTHR13710:SF105">
    <property type="entry name" value="ATP-DEPENDENT DNA HELICASE Q1"/>
    <property type="match status" value="1"/>
</dbReference>
<evidence type="ECO:0000256" key="5">
    <source>
        <dbReference type="ARBA" id="ARBA00034808"/>
    </source>
</evidence>
<dbReference type="EMBL" id="ADAS02000052">
    <property type="protein sequence ID" value="OAV93326.1"/>
    <property type="molecule type" value="Genomic_DNA"/>
</dbReference>
<evidence type="ECO:0000313" key="9">
    <source>
        <dbReference type="EnsemblFungi" id="PTTG_00926-t43_1-p1"/>
    </source>
</evidence>
<keyword evidence="10" id="KW-1185">Reference proteome</keyword>
<evidence type="ECO:0000259" key="7">
    <source>
        <dbReference type="PROSITE" id="PS51192"/>
    </source>
</evidence>
<reference evidence="8" key="1">
    <citation type="submission" date="2009-11" db="EMBL/GenBank/DDBJ databases">
        <authorList>
            <consortium name="The Broad Institute Genome Sequencing Platform"/>
            <person name="Ward D."/>
            <person name="Feldgarden M."/>
            <person name="Earl A."/>
            <person name="Young S.K."/>
            <person name="Zeng Q."/>
            <person name="Koehrsen M."/>
            <person name="Alvarado L."/>
            <person name="Berlin A."/>
            <person name="Bochicchio J."/>
            <person name="Borenstein D."/>
            <person name="Chapman S.B."/>
            <person name="Chen Z."/>
            <person name="Engels R."/>
            <person name="Freedman E."/>
            <person name="Gellesch M."/>
            <person name="Goldberg J."/>
            <person name="Griggs A."/>
            <person name="Gujja S."/>
            <person name="Heilman E."/>
            <person name="Heiman D."/>
            <person name="Hepburn T."/>
            <person name="Howarth C."/>
            <person name="Jen D."/>
            <person name="Larson L."/>
            <person name="Lewis B."/>
            <person name="Mehta T."/>
            <person name="Park D."/>
            <person name="Pearson M."/>
            <person name="Roberts A."/>
            <person name="Saif S."/>
            <person name="Shea T."/>
            <person name="Shenoy N."/>
            <person name="Sisk P."/>
            <person name="Stolte C."/>
            <person name="Sykes S."/>
            <person name="Thomson T."/>
            <person name="Walk T."/>
            <person name="White J."/>
            <person name="Yandava C."/>
            <person name="Izard J."/>
            <person name="Baranova O.V."/>
            <person name="Blanton J.M."/>
            <person name="Tanner A.C."/>
            <person name="Dewhirst F.E."/>
            <person name="Haas B."/>
            <person name="Nusbaum C."/>
            <person name="Birren B."/>
        </authorList>
    </citation>
    <scope>NUCLEOTIDE SEQUENCE [LARGE SCALE GENOMIC DNA]</scope>
    <source>
        <strain evidence="8">1-1 BBBD Race 1</strain>
    </source>
</reference>
<evidence type="ECO:0000256" key="4">
    <source>
        <dbReference type="ARBA" id="ARBA00034617"/>
    </source>
</evidence>
<dbReference type="PANTHER" id="PTHR13710">
    <property type="entry name" value="DNA HELICASE RECQ FAMILY MEMBER"/>
    <property type="match status" value="1"/>
</dbReference>
<evidence type="ECO:0000313" key="10">
    <source>
        <dbReference type="Proteomes" id="UP000005240"/>
    </source>
</evidence>
<evidence type="ECO:0000256" key="3">
    <source>
        <dbReference type="ARBA" id="ARBA00023235"/>
    </source>
</evidence>
<dbReference type="Gene3D" id="3.40.50.300">
    <property type="entry name" value="P-loop containing nucleotide triphosphate hydrolases"/>
    <property type="match status" value="2"/>
</dbReference>
<protein>
    <recommendedName>
        <fullName evidence="5">DNA 3'-5' helicase</fullName>
        <ecNumber evidence="5">5.6.2.4</ecNumber>
    </recommendedName>
</protein>
<reference evidence="9" key="4">
    <citation type="submission" date="2025-05" db="UniProtKB">
        <authorList>
            <consortium name="EnsemblFungi"/>
        </authorList>
    </citation>
    <scope>IDENTIFICATION</scope>
    <source>
        <strain evidence="9">isolate 1-1 / race 1 (BBBD)</strain>
    </source>
</reference>
<dbReference type="InterPro" id="IPR027417">
    <property type="entry name" value="P-loop_NTPase"/>
</dbReference>
<dbReference type="GO" id="GO:0009378">
    <property type="term" value="F:four-way junction helicase activity"/>
    <property type="evidence" value="ECO:0007669"/>
    <property type="project" value="TreeGrafter"/>
</dbReference>
<dbReference type="GO" id="GO:0000724">
    <property type="term" value="P:double-strand break repair via homologous recombination"/>
    <property type="evidence" value="ECO:0007669"/>
    <property type="project" value="TreeGrafter"/>
</dbReference>
<name>A0A180GKK6_PUCT1</name>
<comment type="similarity">
    <text evidence="1">Belongs to the helicase family. RecQ subfamily.</text>
</comment>
<sequence length="518" mass="58726">MYHNLFNEAQKAIVMVLNPLDSLGDNQVAEKEMVNITAINLTKMALNMETAQDIIDGKYSFIYLSPEVLLNNPIFHHIFFSEEFQARLSLIVVDEAHMVYMWGLVESGESKQLNSHGKHQDITAFRPCYGQLAEQFMATFRVPILLQSATCRPIAVKAILRSLKLKEDEVTFVRGELSRKEITILRVTMEQSMASPLTMQVFTFARRYHLCTGDKAKEELVNHFVNGAFPVISSTMALGLGQNWQRVARVVHVGRGDPATLFQMIGQCGRGGNPGLAILFVEQTRKNGKNDLSDFENPEFQNDDDRMDALAITPVCFRIVFAVDNMVGYIPLSKDNPNVVRKAERQASEEFPPCACSNCKPVWATAWKQMIHVHTDNFSRFILDPEGIPKIPNNDTFVRPKGSTSFKPGRSTDEPLDSIREEWANHLCEDFEQHYTGRFNKSTLELSAKFLFPLSRARAFVLGLEEQDSLIAKHRSACMKQLSAVLRKQMTRITKSETAQKKMEAAQKKREADKKKKI</sequence>
<dbReference type="EC" id="5.6.2.4" evidence="5"/>